<dbReference type="PROSITE" id="PS50164">
    <property type="entry name" value="GIY_YIG"/>
    <property type="match status" value="1"/>
</dbReference>
<dbReference type="Gene3D" id="3.40.1440.10">
    <property type="entry name" value="GIY-YIG endonuclease"/>
    <property type="match status" value="1"/>
</dbReference>
<evidence type="ECO:0000313" key="5">
    <source>
        <dbReference type="Proteomes" id="UP001321421"/>
    </source>
</evidence>
<reference evidence="5" key="1">
    <citation type="journal article" date="2019" name="Int. J. Syst. Evol. Microbiol.">
        <title>The Global Catalogue of Microorganisms (GCM) 10K type strain sequencing project: providing services to taxonomists for standard genome sequencing and annotation.</title>
        <authorList>
            <consortium name="The Broad Institute Genomics Platform"/>
            <consortium name="The Broad Institute Genome Sequencing Center for Infectious Disease"/>
            <person name="Wu L."/>
            <person name="Ma J."/>
        </authorList>
    </citation>
    <scope>NUCLEOTIDE SEQUENCE [LARGE SCALE GENOMIC DNA]</scope>
    <source>
        <strain evidence="5">NBRC 110608</strain>
    </source>
</reference>
<sequence>MRARLVLHDGAANILTMAWVYILLCGDGSFYVGSTRNLDLRMRQHATGKGSAYTAKRMPVELVWAHEFDNVAEAYAMEKKVQGWSKAKRRALVEGRFDDLPALSRKRFR</sequence>
<dbReference type="CDD" id="cd10456">
    <property type="entry name" value="GIY-YIG_UPF0213"/>
    <property type="match status" value="1"/>
</dbReference>
<keyword evidence="2" id="KW-0812">Transmembrane</keyword>
<dbReference type="RefSeq" id="WP_289231940.1">
    <property type="nucleotide sequence ID" value="NZ_AP027735.1"/>
</dbReference>
<comment type="similarity">
    <text evidence="1">Belongs to the UPF0213 family.</text>
</comment>
<organism evidence="4 5">
    <name type="scientific">Barrientosiimonas endolithica</name>
    <dbReference type="NCBI Taxonomy" id="1535208"/>
    <lineage>
        <taxon>Bacteria</taxon>
        <taxon>Bacillati</taxon>
        <taxon>Actinomycetota</taxon>
        <taxon>Actinomycetes</taxon>
        <taxon>Micrococcales</taxon>
        <taxon>Dermacoccaceae</taxon>
        <taxon>Barrientosiimonas</taxon>
    </lineage>
</organism>
<gene>
    <name evidence="4" type="ORF">GCM10025872_00080</name>
</gene>
<name>A0ABN6YGY6_9MICO</name>
<dbReference type="SUPFAM" id="SSF82771">
    <property type="entry name" value="GIY-YIG endonuclease"/>
    <property type="match status" value="1"/>
</dbReference>
<dbReference type="PANTHER" id="PTHR34477:SF1">
    <property type="entry name" value="UPF0213 PROTEIN YHBQ"/>
    <property type="match status" value="1"/>
</dbReference>
<dbReference type="SMART" id="SM00465">
    <property type="entry name" value="GIYc"/>
    <property type="match status" value="1"/>
</dbReference>
<protein>
    <recommendedName>
        <fullName evidence="3">GIY-YIG domain-containing protein</fullName>
    </recommendedName>
</protein>
<keyword evidence="5" id="KW-1185">Reference proteome</keyword>
<dbReference type="InterPro" id="IPR050190">
    <property type="entry name" value="UPF0213_domain"/>
</dbReference>
<dbReference type="Pfam" id="PF01541">
    <property type="entry name" value="GIY-YIG"/>
    <property type="match status" value="1"/>
</dbReference>
<keyword evidence="2" id="KW-0472">Membrane</keyword>
<dbReference type="PANTHER" id="PTHR34477">
    <property type="entry name" value="UPF0213 PROTEIN YHBQ"/>
    <property type="match status" value="1"/>
</dbReference>
<evidence type="ECO:0000256" key="2">
    <source>
        <dbReference type="SAM" id="Phobius"/>
    </source>
</evidence>
<evidence type="ECO:0000256" key="1">
    <source>
        <dbReference type="ARBA" id="ARBA00007435"/>
    </source>
</evidence>
<dbReference type="Proteomes" id="UP001321421">
    <property type="component" value="Chromosome"/>
</dbReference>
<evidence type="ECO:0000313" key="4">
    <source>
        <dbReference type="EMBL" id="BDZ56351.1"/>
    </source>
</evidence>
<dbReference type="InterPro" id="IPR000305">
    <property type="entry name" value="GIY-YIG_endonuc"/>
</dbReference>
<dbReference type="EMBL" id="AP027735">
    <property type="protein sequence ID" value="BDZ56351.1"/>
    <property type="molecule type" value="Genomic_DNA"/>
</dbReference>
<accession>A0ABN6YGY6</accession>
<feature type="transmembrane region" description="Helical" evidence="2">
    <location>
        <begin position="12"/>
        <end position="33"/>
    </location>
</feature>
<proteinExistence type="inferred from homology"/>
<evidence type="ECO:0000259" key="3">
    <source>
        <dbReference type="PROSITE" id="PS50164"/>
    </source>
</evidence>
<keyword evidence="2" id="KW-1133">Transmembrane helix</keyword>
<feature type="domain" description="GIY-YIG" evidence="3">
    <location>
        <begin position="16"/>
        <end position="91"/>
    </location>
</feature>
<dbReference type="InterPro" id="IPR035901">
    <property type="entry name" value="GIY-YIG_endonuc_sf"/>
</dbReference>